<keyword evidence="3 5" id="KW-1133">Transmembrane helix</keyword>
<keyword evidence="2 5" id="KW-0812">Transmembrane</keyword>
<comment type="caution">
    <text evidence="6">The sequence shown here is derived from an EMBL/GenBank/DDBJ whole genome shotgun (WGS) entry which is preliminary data.</text>
</comment>
<proteinExistence type="predicted"/>
<keyword evidence="4 5" id="KW-0472">Membrane</keyword>
<dbReference type="InterPro" id="IPR019109">
    <property type="entry name" value="MamF_MmsF"/>
</dbReference>
<evidence type="ECO:0000256" key="2">
    <source>
        <dbReference type="ARBA" id="ARBA00022692"/>
    </source>
</evidence>
<gene>
    <name evidence="6" type="ORF">DN53_13895</name>
</gene>
<dbReference type="Proteomes" id="UP000290261">
    <property type="component" value="Unassembled WGS sequence"/>
</dbReference>
<accession>A0A444VKM6</accession>
<evidence type="ECO:0000256" key="3">
    <source>
        <dbReference type="ARBA" id="ARBA00022989"/>
    </source>
</evidence>
<organism evidence="6 7">
    <name type="scientific">Flagellimonas olearia</name>
    <dbReference type="NCBI Taxonomy" id="552546"/>
    <lineage>
        <taxon>Bacteria</taxon>
        <taxon>Pseudomonadati</taxon>
        <taxon>Bacteroidota</taxon>
        <taxon>Flavobacteriia</taxon>
        <taxon>Flavobacteriales</taxon>
        <taxon>Flavobacteriaceae</taxon>
        <taxon>Flagellimonas</taxon>
    </lineage>
</organism>
<evidence type="ECO:0000256" key="5">
    <source>
        <dbReference type="SAM" id="Phobius"/>
    </source>
</evidence>
<keyword evidence="7" id="KW-1185">Reference proteome</keyword>
<dbReference type="EMBL" id="JJMP01000006">
    <property type="protein sequence ID" value="RYC51294.1"/>
    <property type="molecule type" value="Genomic_DNA"/>
</dbReference>
<name>A0A444VKM6_9FLAO</name>
<evidence type="ECO:0000313" key="7">
    <source>
        <dbReference type="Proteomes" id="UP000290261"/>
    </source>
</evidence>
<protein>
    <submittedName>
        <fullName evidence="6">Membrane protein</fullName>
    </submittedName>
</protein>
<reference evidence="6 7" key="1">
    <citation type="submission" date="2014-04" db="EMBL/GenBank/DDBJ databases">
        <title>Whole genome of Muricauda olearia.</title>
        <authorList>
            <person name="Zhang X.-H."/>
            <person name="Tang K."/>
        </authorList>
    </citation>
    <scope>NUCLEOTIDE SEQUENCE [LARGE SCALE GENOMIC DNA]</scope>
    <source>
        <strain evidence="6 7">Th120</strain>
    </source>
</reference>
<evidence type="ECO:0000256" key="1">
    <source>
        <dbReference type="ARBA" id="ARBA00004141"/>
    </source>
</evidence>
<evidence type="ECO:0000313" key="6">
    <source>
        <dbReference type="EMBL" id="RYC51294.1"/>
    </source>
</evidence>
<sequence length="107" mass="12030">MNETKSGKTTAVIAYITLVGFLIAMSRNMEPRNTFARFHIRQAFGMHLVFHAMAIVLSFSQIVFLTLPLYGLYIVGLIYGITQASSGKSNPLPILGEHFQKWFTFIS</sequence>
<dbReference type="RefSeq" id="WP_129654346.1">
    <property type="nucleotide sequence ID" value="NZ_ML142910.1"/>
</dbReference>
<dbReference type="Pfam" id="PF09685">
    <property type="entry name" value="MamF_MmsF"/>
    <property type="match status" value="1"/>
</dbReference>
<comment type="subcellular location">
    <subcellularLocation>
        <location evidence="1">Membrane</location>
        <topology evidence="1">Multi-pass membrane protein</topology>
    </subcellularLocation>
</comment>
<feature type="transmembrane region" description="Helical" evidence="5">
    <location>
        <begin position="49"/>
        <end position="79"/>
    </location>
</feature>
<feature type="transmembrane region" description="Helical" evidence="5">
    <location>
        <begin position="12"/>
        <end position="29"/>
    </location>
</feature>
<evidence type="ECO:0000256" key="4">
    <source>
        <dbReference type="ARBA" id="ARBA00023136"/>
    </source>
</evidence>
<dbReference type="AlphaFoldDB" id="A0A444VKM6"/>